<keyword evidence="1" id="KW-0812">Transmembrane</keyword>
<feature type="transmembrane region" description="Helical" evidence="1">
    <location>
        <begin position="35"/>
        <end position="56"/>
    </location>
</feature>
<dbReference type="Proteomes" id="UP000603912">
    <property type="component" value="Unassembled WGS sequence"/>
</dbReference>
<sequence length="64" mass="6916">MRFFRHPIHRATAVVLLCAAVLGYATPGLIVEPNLTSAILVGAAVLGLIFVAYRLLSARRRPMA</sequence>
<reference evidence="2" key="1">
    <citation type="journal article" date="2014" name="Int. J. Syst. Evol. Microbiol.">
        <title>Complete genome sequence of Corynebacterium casei LMG S-19264T (=DSM 44701T), isolated from a smear-ripened cheese.</title>
        <authorList>
            <consortium name="US DOE Joint Genome Institute (JGI-PGF)"/>
            <person name="Walter F."/>
            <person name="Albersmeier A."/>
            <person name="Kalinowski J."/>
            <person name="Ruckert C."/>
        </authorList>
    </citation>
    <scope>NUCLEOTIDE SEQUENCE</scope>
    <source>
        <strain evidence="2">CGMCC 1.12214</strain>
    </source>
</reference>
<accession>A0A917I552</accession>
<organism evidence="2 3">
    <name type="scientific">Alsobacter metallidurans</name>
    <dbReference type="NCBI Taxonomy" id="340221"/>
    <lineage>
        <taxon>Bacteria</taxon>
        <taxon>Pseudomonadati</taxon>
        <taxon>Pseudomonadota</taxon>
        <taxon>Alphaproteobacteria</taxon>
        <taxon>Hyphomicrobiales</taxon>
        <taxon>Alsobacteraceae</taxon>
        <taxon>Alsobacter</taxon>
    </lineage>
</organism>
<dbReference type="AlphaFoldDB" id="A0A917I552"/>
<gene>
    <name evidence="2" type="ORF">GCM10007036_15850</name>
</gene>
<name>A0A917I552_9HYPH</name>
<keyword evidence="3" id="KW-1185">Reference proteome</keyword>
<keyword evidence="1" id="KW-1133">Transmembrane helix</keyword>
<comment type="caution">
    <text evidence="2">The sequence shown here is derived from an EMBL/GenBank/DDBJ whole genome shotgun (WGS) entry which is preliminary data.</text>
</comment>
<reference evidence="2" key="2">
    <citation type="submission" date="2020-09" db="EMBL/GenBank/DDBJ databases">
        <authorList>
            <person name="Sun Q."/>
            <person name="Zhou Y."/>
        </authorList>
    </citation>
    <scope>NUCLEOTIDE SEQUENCE</scope>
    <source>
        <strain evidence="2">CGMCC 1.12214</strain>
    </source>
</reference>
<dbReference type="EMBL" id="BMES01000001">
    <property type="protein sequence ID" value="GGH15685.1"/>
    <property type="molecule type" value="Genomic_DNA"/>
</dbReference>
<protein>
    <submittedName>
        <fullName evidence="2">Uncharacterized protein</fullName>
    </submittedName>
</protein>
<proteinExistence type="predicted"/>
<evidence type="ECO:0000256" key="1">
    <source>
        <dbReference type="SAM" id="Phobius"/>
    </source>
</evidence>
<evidence type="ECO:0000313" key="3">
    <source>
        <dbReference type="Proteomes" id="UP000603912"/>
    </source>
</evidence>
<evidence type="ECO:0000313" key="2">
    <source>
        <dbReference type="EMBL" id="GGH15685.1"/>
    </source>
</evidence>
<keyword evidence="1" id="KW-0472">Membrane</keyword>